<proteinExistence type="predicted"/>
<protein>
    <recommendedName>
        <fullName evidence="4">Replication initiator protein A</fullName>
    </recommendedName>
</protein>
<accession>C4GNC9</accession>
<name>C4GNC9_9NEIS</name>
<evidence type="ECO:0000256" key="1">
    <source>
        <dbReference type="SAM" id="MobiDB-lite"/>
    </source>
</evidence>
<evidence type="ECO:0000313" key="2">
    <source>
        <dbReference type="EMBL" id="EEP66519.1"/>
    </source>
</evidence>
<organism evidence="2 3">
    <name type="scientific">Kingella oralis ATCC 51147</name>
    <dbReference type="NCBI Taxonomy" id="629741"/>
    <lineage>
        <taxon>Bacteria</taxon>
        <taxon>Pseudomonadati</taxon>
        <taxon>Pseudomonadota</taxon>
        <taxon>Betaproteobacteria</taxon>
        <taxon>Neisseriales</taxon>
        <taxon>Neisseriaceae</taxon>
        <taxon>Kingella</taxon>
    </lineage>
</organism>
<gene>
    <name evidence="2" type="ORF">GCWU000324_03218</name>
</gene>
<reference evidence="2" key="1">
    <citation type="submission" date="2009-04" db="EMBL/GenBank/DDBJ databases">
        <authorList>
            <person name="Weinstock G."/>
            <person name="Sodergren E."/>
            <person name="Clifton S."/>
            <person name="Fulton L."/>
            <person name="Fulton B."/>
            <person name="Courtney L."/>
            <person name="Fronick C."/>
            <person name="Harrison M."/>
            <person name="Strong C."/>
            <person name="Farmer C."/>
            <person name="Delahaunty K."/>
            <person name="Markovic C."/>
            <person name="Hall O."/>
            <person name="Minx P."/>
            <person name="Tomlinson C."/>
            <person name="Mitreva M."/>
            <person name="Nelson J."/>
            <person name="Hou S."/>
            <person name="Wollam A."/>
            <person name="Pepin K.H."/>
            <person name="Johnson M."/>
            <person name="Bhonagiri V."/>
            <person name="Nash W.E."/>
            <person name="Warren W."/>
            <person name="Chinwalla A."/>
            <person name="Mardis E.R."/>
            <person name="Wilson R.K."/>
        </authorList>
    </citation>
    <scope>NUCLEOTIDE SEQUENCE [LARGE SCALE GENOMIC DNA]</scope>
    <source>
        <strain evidence="2">ATCC 51147</strain>
    </source>
</reference>
<evidence type="ECO:0000313" key="3">
    <source>
        <dbReference type="Proteomes" id="UP000003009"/>
    </source>
</evidence>
<comment type="caution">
    <text evidence="2">The sequence shown here is derived from an EMBL/GenBank/DDBJ whole genome shotgun (WGS) entry which is preliminary data.</text>
</comment>
<feature type="compositionally biased region" description="Polar residues" evidence="1">
    <location>
        <begin position="25"/>
        <end position="51"/>
    </location>
</feature>
<dbReference type="Pfam" id="PF10134">
    <property type="entry name" value="RPA"/>
    <property type="match status" value="1"/>
</dbReference>
<dbReference type="RefSeq" id="WP_003799062.1">
    <property type="nucleotide sequence ID" value="NZ_GG665874.1"/>
</dbReference>
<dbReference type="HOGENOM" id="CLU_050846_2_0_4"/>
<evidence type="ECO:0008006" key="4">
    <source>
        <dbReference type="Google" id="ProtNLM"/>
    </source>
</evidence>
<keyword evidence="3" id="KW-1185">Reference proteome</keyword>
<feature type="region of interest" description="Disordered" evidence="1">
    <location>
        <begin position="18"/>
        <end position="51"/>
    </location>
</feature>
<dbReference type="AlphaFoldDB" id="C4GNC9"/>
<dbReference type="STRING" id="629741.GCWU000324_03218"/>
<sequence length="326" mass="37784">MTHSKQSAQDILAARMAEIAKKNPRNVQRQPENEQQSKFQQSSNKAVVQSHLSPKRHPNADFFVIDVFDASLKDDLASMEHPIFALKNGDTRNRFYEHNGNTVTIMPSSFGCATIYDKDVWIYCISALINAQNNNEPINRVVRFTAYDFLVSTNRNTSGRYYQLLREALFRLAGTRIITNVKTGNYRLESNFGLLDKVDIIYKDETDENSPIIAIEVTLPDWLFRSIEAKQVKTISADYFRLRKPLDRRIYELCAKHCGKQKEWHISLEILHRKSGSMATLRRFRQAIKELVASNDLPDYRLSYDDKRDVLKVQNRDLSKFLSLKN</sequence>
<dbReference type="GeneID" id="84905361"/>
<dbReference type="EMBL" id="ACJW02000011">
    <property type="protein sequence ID" value="EEP66519.1"/>
    <property type="molecule type" value="Genomic_DNA"/>
</dbReference>
<dbReference type="Proteomes" id="UP000003009">
    <property type="component" value="Unassembled WGS sequence"/>
</dbReference>
<dbReference type="InterPro" id="IPR018777">
    <property type="entry name" value="Replication_initiator_prot_A"/>
</dbReference>